<dbReference type="InterPro" id="IPR001650">
    <property type="entry name" value="Helicase_C-like"/>
</dbReference>
<dbReference type="PROSITE" id="PS51192">
    <property type="entry name" value="HELICASE_ATP_BIND_1"/>
    <property type="match status" value="1"/>
</dbReference>
<evidence type="ECO:0000256" key="6">
    <source>
        <dbReference type="SAM" id="MobiDB-lite"/>
    </source>
</evidence>
<evidence type="ECO:0000259" key="8">
    <source>
        <dbReference type="PROSITE" id="PS51194"/>
    </source>
</evidence>
<dbReference type="GO" id="GO:0005524">
    <property type="term" value="F:ATP binding"/>
    <property type="evidence" value="ECO:0007669"/>
    <property type="project" value="UniProtKB-KW"/>
</dbReference>
<dbReference type="EC" id="3.6.4.13" evidence="1"/>
<dbReference type="InterPro" id="IPR027417">
    <property type="entry name" value="P-loop_NTPase"/>
</dbReference>
<dbReference type="STRING" id="231916.A0A409VZV5"/>
<dbReference type="GO" id="GO:0016787">
    <property type="term" value="F:hydrolase activity"/>
    <property type="evidence" value="ECO:0007669"/>
    <property type="project" value="UniProtKB-KW"/>
</dbReference>
<feature type="region of interest" description="Disordered" evidence="6">
    <location>
        <begin position="333"/>
        <end position="359"/>
    </location>
</feature>
<dbReference type="Pfam" id="PF00270">
    <property type="entry name" value="DEAD"/>
    <property type="match status" value="1"/>
</dbReference>
<accession>A0A409VZV5</accession>
<feature type="region of interest" description="Disordered" evidence="6">
    <location>
        <begin position="143"/>
        <end position="169"/>
    </location>
</feature>
<gene>
    <name evidence="9" type="ORF">CVT26_007622</name>
</gene>
<evidence type="ECO:0000256" key="4">
    <source>
        <dbReference type="ARBA" id="ARBA00022806"/>
    </source>
</evidence>
<keyword evidence="10" id="KW-1185">Reference proteome</keyword>
<dbReference type="Gene3D" id="3.40.50.300">
    <property type="entry name" value="P-loop containing nucleotide triphosphate hydrolases"/>
    <property type="match status" value="2"/>
</dbReference>
<dbReference type="PROSITE" id="PS51194">
    <property type="entry name" value="HELICASE_CTER"/>
    <property type="match status" value="1"/>
</dbReference>
<dbReference type="SMART" id="SM00487">
    <property type="entry name" value="DEXDc"/>
    <property type="match status" value="1"/>
</dbReference>
<feature type="compositionally biased region" description="Basic and acidic residues" evidence="6">
    <location>
        <begin position="102"/>
        <end position="111"/>
    </location>
</feature>
<dbReference type="Pfam" id="PF00271">
    <property type="entry name" value="Helicase_C"/>
    <property type="match status" value="1"/>
</dbReference>
<evidence type="ECO:0000256" key="2">
    <source>
        <dbReference type="ARBA" id="ARBA00022741"/>
    </source>
</evidence>
<organism evidence="9 10">
    <name type="scientific">Gymnopilus dilepis</name>
    <dbReference type="NCBI Taxonomy" id="231916"/>
    <lineage>
        <taxon>Eukaryota</taxon>
        <taxon>Fungi</taxon>
        <taxon>Dikarya</taxon>
        <taxon>Basidiomycota</taxon>
        <taxon>Agaricomycotina</taxon>
        <taxon>Agaricomycetes</taxon>
        <taxon>Agaricomycetidae</taxon>
        <taxon>Agaricales</taxon>
        <taxon>Agaricineae</taxon>
        <taxon>Hymenogastraceae</taxon>
        <taxon>Gymnopilus</taxon>
    </lineage>
</organism>
<feature type="domain" description="Helicase C-terminal" evidence="8">
    <location>
        <begin position="774"/>
        <end position="928"/>
    </location>
</feature>
<evidence type="ECO:0000256" key="5">
    <source>
        <dbReference type="ARBA" id="ARBA00022840"/>
    </source>
</evidence>
<evidence type="ECO:0000259" key="7">
    <source>
        <dbReference type="PROSITE" id="PS51192"/>
    </source>
</evidence>
<keyword evidence="4" id="KW-0347">Helicase</keyword>
<evidence type="ECO:0000256" key="3">
    <source>
        <dbReference type="ARBA" id="ARBA00022801"/>
    </source>
</evidence>
<proteinExistence type="predicted"/>
<reference evidence="9 10" key="1">
    <citation type="journal article" date="2018" name="Evol. Lett.">
        <title>Horizontal gene cluster transfer increased hallucinogenic mushroom diversity.</title>
        <authorList>
            <person name="Reynolds H.T."/>
            <person name="Vijayakumar V."/>
            <person name="Gluck-Thaler E."/>
            <person name="Korotkin H.B."/>
            <person name="Matheny P.B."/>
            <person name="Slot J.C."/>
        </authorList>
    </citation>
    <scope>NUCLEOTIDE SEQUENCE [LARGE SCALE GENOMIC DNA]</scope>
    <source>
        <strain evidence="9 10">SRW20</strain>
    </source>
</reference>
<dbReference type="InterPro" id="IPR014001">
    <property type="entry name" value="Helicase_ATP-bd"/>
</dbReference>
<protein>
    <recommendedName>
        <fullName evidence="1">RNA helicase</fullName>
        <ecNumber evidence="1">3.6.4.13</ecNumber>
    </recommendedName>
</protein>
<keyword evidence="5" id="KW-0067">ATP-binding</keyword>
<keyword evidence="2" id="KW-0547">Nucleotide-binding</keyword>
<name>A0A409VZV5_9AGAR</name>
<dbReference type="AlphaFoldDB" id="A0A409VZV5"/>
<dbReference type="EMBL" id="NHYE01005488">
    <property type="protein sequence ID" value="PPQ71788.1"/>
    <property type="molecule type" value="Genomic_DNA"/>
</dbReference>
<dbReference type="GO" id="GO:0003676">
    <property type="term" value="F:nucleic acid binding"/>
    <property type="evidence" value="ECO:0007669"/>
    <property type="project" value="InterPro"/>
</dbReference>
<dbReference type="Proteomes" id="UP000284706">
    <property type="component" value="Unassembled WGS sequence"/>
</dbReference>
<evidence type="ECO:0000313" key="10">
    <source>
        <dbReference type="Proteomes" id="UP000284706"/>
    </source>
</evidence>
<evidence type="ECO:0000256" key="1">
    <source>
        <dbReference type="ARBA" id="ARBA00012552"/>
    </source>
</evidence>
<evidence type="ECO:0000313" key="9">
    <source>
        <dbReference type="EMBL" id="PPQ71788.1"/>
    </source>
</evidence>
<dbReference type="InParanoid" id="A0A409VZV5"/>
<feature type="region of interest" description="Disordered" evidence="6">
    <location>
        <begin position="1"/>
        <end position="116"/>
    </location>
</feature>
<dbReference type="OrthoDB" id="4726at2759"/>
<comment type="caution">
    <text evidence="9">The sequence shown here is derived from an EMBL/GenBank/DDBJ whole genome shotgun (WGS) entry which is preliminary data.</text>
</comment>
<keyword evidence="3" id="KW-0378">Hydrolase</keyword>
<dbReference type="InterPro" id="IPR011545">
    <property type="entry name" value="DEAD/DEAH_box_helicase_dom"/>
</dbReference>
<feature type="domain" description="Helicase ATP-binding" evidence="7">
    <location>
        <begin position="444"/>
        <end position="703"/>
    </location>
</feature>
<dbReference type="PANTHER" id="PTHR47958">
    <property type="entry name" value="ATP-DEPENDENT RNA HELICASE DBP3"/>
    <property type="match status" value="1"/>
</dbReference>
<sequence length="928" mass="99937">MARSAALNPASMPFFPGGLRGNDEERGSGLGFGQQVFRRSQDARHQPSPGPRDNSRQSPTVRQTDAAKPYPTVETRSNREGSVLGPLDPLPEGEDTQSQELQEDRAPESGHRTPGASFYSLVQQQGIERLPSLPFSVNNSTSSFSGVPYTSSPVSSLDSNSRATPASELQAQSFESQLKASPMIHDMLDRLVRCEYTTREIQRDLGDINRKVNLLVERALGVNSQPEFKDPFASNAAGPTMSNPRPSLGNVAPNQAANVDDMTSISQRLNMLTSSVGQLLALQTQQMQQNAVSDGRNNSVIALNSPQMELAPNQLPPPQGIPNTASMLGHGLPNRPDLRPAPRQPNPPMRTWSAGNLDLPMRPPDQTLGRQDAVLRDKRRSVSGLLRRDSSGVIDPQGDNWAAGARDNGPMISKWDQLALAPELLRSLAKFGVGPPNKIQQRALPFLLKGADIIAQAPPTQERIAAYVIPAIQVAVTHLSTHTNRGPLVVMISTTVDQATQAQRMIRDLGGPIGIKSALGVGATSAGNDLAQELRLLQQNMPHIICGTPQKLHALFTSPGGLVGTEVRFLVLDEVDQLIARNLHEFVFNIVKLFPPPRSRPLSSNAANIASPTTAIGPSSQTTFTSPFEPGNPVIPSIQVSNNNTGRRFSAAVPSPSPLEPSTPTPVSQAAQGIERQTALFSNTVPQDVLNLASAIQLREPVRVLVRRDGNIANPETTQASRGLRQFYLYLAFTAGGRSDPTAPTPGGGLGIIGSGRSASSAETNQAREWKLDALADIFDDVEVNQAIVYVGGMTALDSVVYKLASRGLEAIPLHGDMNAVTRLAALNKFRNSSSAILRQPSTKVLIVYDVQLKTNEVPHVPLVINYDLPKAVEEYSNRVSAAIASAYSRAGVVVNFVTATGGDVEMLRSIECYYKWPEVPMSLRDIV</sequence>
<dbReference type="GO" id="GO:0003724">
    <property type="term" value="F:RNA helicase activity"/>
    <property type="evidence" value="ECO:0007669"/>
    <property type="project" value="UniProtKB-EC"/>
</dbReference>
<dbReference type="SUPFAM" id="SSF52540">
    <property type="entry name" value="P-loop containing nucleoside triphosphate hydrolases"/>
    <property type="match status" value="2"/>
</dbReference>